<dbReference type="HOGENOM" id="CLU_138760_1_0_1"/>
<proteinExistence type="predicted"/>
<gene>
    <name evidence="2" type="ORF">CAEBREN_03882</name>
</gene>
<feature type="region of interest" description="Disordered" evidence="1">
    <location>
        <begin position="1"/>
        <end position="42"/>
    </location>
</feature>
<evidence type="ECO:0000313" key="3">
    <source>
        <dbReference type="Proteomes" id="UP000008068"/>
    </source>
</evidence>
<feature type="compositionally biased region" description="Basic and acidic residues" evidence="1">
    <location>
        <begin position="1"/>
        <end position="15"/>
    </location>
</feature>
<dbReference type="OMA" id="RKQTEVQ"/>
<dbReference type="InParanoid" id="G0PF17"/>
<name>G0PF17_CAEBE</name>
<organism evidence="3">
    <name type="scientific">Caenorhabditis brenneri</name>
    <name type="common">Nematode worm</name>
    <dbReference type="NCBI Taxonomy" id="135651"/>
    <lineage>
        <taxon>Eukaryota</taxon>
        <taxon>Metazoa</taxon>
        <taxon>Ecdysozoa</taxon>
        <taxon>Nematoda</taxon>
        <taxon>Chromadorea</taxon>
        <taxon>Rhabditida</taxon>
        <taxon>Rhabditina</taxon>
        <taxon>Rhabditomorpha</taxon>
        <taxon>Rhabditoidea</taxon>
        <taxon>Rhabditidae</taxon>
        <taxon>Peloderinae</taxon>
        <taxon>Caenorhabditis</taxon>
    </lineage>
</organism>
<protein>
    <submittedName>
        <fullName evidence="2">Uncharacterized protein</fullName>
    </submittedName>
</protein>
<dbReference type="EMBL" id="GL380340">
    <property type="protein sequence ID" value="EGT53482.1"/>
    <property type="molecule type" value="Genomic_DNA"/>
</dbReference>
<evidence type="ECO:0000256" key="1">
    <source>
        <dbReference type="SAM" id="MobiDB-lite"/>
    </source>
</evidence>
<dbReference type="Proteomes" id="UP000008068">
    <property type="component" value="Unassembled WGS sequence"/>
</dbReference>
<dbReference type="eggNOG" id="ENOG502TII8">
    <property type="taxonomic scope" value="Eukaryota"/>
</dbReference>
<keyword evidence="3" id="KW-1185">Reference proteome</keyword>
<reference evidence="3" key="1">
    <citation type="submission" date="2011-07" db="EMBL/GenBank/DDBJ databases">
        <authorList>
            <consortium name="Caenorhabditis brenneri Sequencing and Analysis Consortium"/>
            <person name="Wilson R.K."/>
        </authorList>
    </citation>
    <scope>NUCLEOTIDE SEQUENCE [LARGE SCALE GENOMIC DNA]</scope>
    <source>
        <strain evidence="3">PB2801</strain>
    </source>
</reference>
<evidence type="ECO:0000313" key="2">
    <source>
        <dbReference type="EMBL" id="EGT53482.1"/>
    </source>
</evidence>
<accession>G0PF17</accession>
<sequence length="135" mass="15440">MSDKKVNKRTAEDVLSKTAPKRKQTEVQESIGEELSPSEKRQEWLKEKAKTVKIPEEDAAIIKPAHIFLEQGPLIIHLCTDCKKFNGQRAATIIGEGRVELPLGLCTICRHHLNRQRSVRFFEHELAAIKRDMDL</sequence>
<dbReference type="AlphaFoldDB" id="G0PF17"/>